<feature type="domain" description="Histidine kinase/HSP90-like ATPase" evidence="5">
    <location>
        <begin position="588"/>
        <end position="686"/>
    </location>
</feature>
<dbReference type="PANTHER" id="PTHR24421">
    <property type="entry name" value="NITRATE/NITRITE SENSOR PROTEIN NARX-RELATED"/>
    <property type="match status" value="1"/>
</dbReference>
<evidence type="ECO:0000259" key="5">
    <source>
        <dbReference type="SMART" id="SM00387"/>
    </source>
</evidence>
<dbReference type="InterPro" id="IPR036890">
    <property type="entry name" value="HATPase_C_sf"/>
</dbReference>
<evidence type="ECO:0000256" key="3">
    <source>
        <dbReference type="ARBA" id="ARBA00023012"/>
    </source>
</evidence>
<dbReference type="GO" id="GO:0046983">
    <property type="term" value="F:protein dimerization activity"/>
    <property type="evidence" value="ECO:0007669"/>
    <property type="project" value="InterPro"/>
</dbReference>
<keyword evidence="3" id="KW-0902">Two-component regulatory system</keyword>
<dbReference type="InterPro" id="IPR035965">
    <property type="entry name" value="PAS-like_dom_sf"/>
</dbReference>
<dbReference type="PATRIC" id="fig|864069.3.peg.5695"/>
<keyword evidence="4" id="KW-0812">Transmembrane</keyword>
<dbReference type="InterPro" id="IPR050482">
    <property type="entry name" value="Sensor_HK_TwoCompSys"/>
</dbReference>
<dbReference type="RefSeq" id="WP_009492337.1">
    <property type="nucleotide sequence ID" value="NZ_CP141048.1"/>
</dbReference>
<dbReference type="EMBL" id="JH660647">
    <property type="protein sequence ID" value="EIM24577.1"/>
    <property type="molecule type" value="Genomic_DNA"/>
</dbReference>
<dbReference type="GO" id="GO:0000155">
    <property type="term" value="F:phosphorelay sensor kinase activity"/>
    <property type="evidence" value="ECO:0007669"/>
    <property type="project" value="InterPro"/>
</dbReference>
<dbReference type="CDD" id="cd18774">
    <property type="entry name" value="PDC2_HK_sensor"/>
    <property type="match status" value="1"/>
</dbReference>
<feature type="transmembrane region" description="Helical" evidence="4">
    <location>
        <begin position="24"/>
        <end position="45"/>
    </location>
</feature>
<dbReference type="SMART" id="SM00387">
    <property type="entry name" value="HATPase_c"/>
    <property type="match status" value="1"/>
</dbReference>
<dbReference type="Gene3D" id="3.30.450.20">
    <property type="entry name" value="PAS domain"/>
    <property type="match status" value="1"/>
</dbReference>
<evidence type="ECO:0000313" key="7">
    <source>
        <dbReference type="Proteomes" id="UP000003947"/>
    </source>
</evidence>
<dbReference type="eggNOG" id="COG4585">
    <property type="taxonomic scope" value="Bacteria"/>
</dbReference>
<keyword evidence="1" id="KW-0808">Transferase</keyword>
<evidence type="ECO:0000313" key="6">
    <source>
        <dbReference type="EMBL" id="EIM24577.1"/>
    </source>
</evidence>
<dbReference type="Gene3D" id="3.30.565.10">
    <property type="entry name" value="Histidine kinase-like ATPase, C-terminal domain"/>
    <property type="match status" value="1"/>
</dbReference>
<dbReference type="SUPFAM" id="SSF55785">
    <property type="entry name" value="PYP-like sensor domain (PAS domain)"/>
    <property type="match status" value="1"/>
</dbReference>
<dbReference type="SUPFAM" id="SSF55874">
    <property type="entry name" value="ATPase domain of HSP90 chaperone/DNA topoisomerase II/histidine kinase"/>
    <property type="match status" value="1"/>
</dbReference>
<evidence type="ECO:0000256" key="2">
    <source>
        <dbReference type="ARBA" id="ARBA00022777"/>
    </source>
</evidence>
<dbReference type="InterPro" id="IPR011712">
    <property type="entry name" value="Sig_transdc_His_kin_sub3_dim/P"/>
</dbReference>
<proteinExistence type="predicted"/>
<dbReference type="Proteomes" id="UP000003947">
    <property type="component" value="Unassembled WGS sequence"/>
</dbReference>
<dbReference type="InterPro" id="IPR013656">
    <property type="entry name" value="PAS_4"/>
</dbReference>
<evidence type="ECO:0000256" key="1">
    <source>
        <dbReference type="ARBA" id="ARBA00022679"/>
    </source>
</evidence>
<sequence precursor="true">MSAATAVEPRVALGASSSRNRNRIVLAAALASGLSFLLAASVIYWHGVQDRHEVIQRGLSMSAAVSRGIERESDALGRVLKGLAASPLLASDDLAPFHRQLQATPRPEGSRFVLWNRERVLLSSAFGYGGHLPALDLFPFADQIAQPFPHDGVSLSERLYAPLTRDWIIALSLRLTGSAREGERILTLAVPEAYFGRIVRESGPPAGWTIFILDRNLQQVKWDEANLPLTPPLRARLTDALGRGARSGQFEVDGQKGDRLVAFEHSGSTGYTVLSTIPSALIDKPISSADRWLWYAGVMLVLMGTVSAGFALRSIGSANALTSAAVSTRTRYRARLSVMQEREFLQASLDALSAHIAVLDEMGTIVSLNAAWRRFARDNGYGGASFGLGMNYLDVCLHARQADPNVGQIHDGLAAVVAGRSRDYRGVYRCDGPDRPRWFQMRATRFIAGKLSRTIVAHEDITEVVAVRAEINALSERLLTVQEEERERIAVELHDSTAQHLVAVSLNLMQVGSLRLPPSGRRILHEIDRSLEEALKELRIFTYLLHPPRLEKDGLVSTVQDFAEGFAKRTDLETILRLDRAADELAVDLQRALFRIVQEGLANVHRHAEASHVVLNLRLTSDQVILSIADNGRGMRRHRGEIGTRQASLGVGIPGMRIRLGQFGGNLRIRSGRRGTIIRAAAPRCAPKAMALGA</sequence>
<organism evidence="6 7">
    <name type="scientific">Microvirga lotononidis</name>
    <dbReference type="NCBI Taxonomy" id="864069"/>
    <lineage>
        <taxon>Bacteria</taxon>
        <taxon>Pseudomonadati</taxon>
        <taxon>Pseudomonadota</taxon>
        <taxon>Alphaproteobacteria</taxon>
        <taxon>Hyphomicrobiales</taxon>
        <taxon>Methylobacteriaceae</taxon>
        <taxon>Microvirga</taxon>
    </lineage>
</organism>
<dbReference type="InterPro" id="IPR003594">
    <property type="entry name" value="HATPase_dom"/>
</dbReference>
<keyword evidence="7" id="KW-1185">Reference proteome</keyword>
<accession>I4YKT5</accession>
<keyword evidence="4" id="KW-1133">Transmembrane helix</keyword>
<name>I4YKT5_9HYPH</name>
<dbReference type="HOGENOM" id="CLU_396817_0_0_5"/>
<dbReference type="OrthoDB" id="9778496at2"/>
<keyword evidence="2 6" id="KW-0418">Kinase</keyword>
<dbReference type="Pfam" id="PF07730">
    <property type="entry name" value="HisKA_3"/>
    <property type="match status" value="1"/>
</dbReference>
<dbReference type="STRING" id="864069.MicloDRAFT_00052920"/>
<dbReference type="GO" id="GO:0016020">
    <property type="term" value="C:membrane"/>
    <property type="evidence" value="ECO:0007669"/>
    <property type="project" value="InterPro"/>
</dbReference>
<dbReference type="CDD" id="cd16917">
    <property type="entry name" value="HATPase_UhpB-NarQ-NarX-like"/>
    <property type="match status" value="1"/>
</dbReference>
<dbReference type="AlphaFoldDB" id="I4YKT5"/>
<dbReference type="eggNOG" id="COG2202">
    <property type="taxonomic scope" value="Bacteria"/>
</dbReference>
<reference evidence="6 7" key="1">
    <citation type="submission" date="2012-02" db="EMBL/GenBank/DDBJ databases">
        <title>Improved High-Quality Draft sequence of Microvirga sp. WSM3557.</title>
        <authorList>
            <consortium name="US DOE Joint Genome Institute"/>
            <person name="Lucas S."/>
            <person name="Han J."/>
            <person name="Lapidus A."/>
            <person name="Cheng J.-F."/>
            <person name="Goodwin L."/>
            <person name="Pitluck S."/>
            <person name="Peters L."/>
            <person name="Zhang X."/>
            <person name="Detter J.C."/>
            <person name="Han C."/>
            <person name="Tapia R."/>
            <person name="Land M."/>
            <person name="Hauser L."/>
            <person name="Kyrpides N."/>
            <person name="Ivanova N."/>
            <person name="Pagani I."/>
            <person name="Brau L."/>
            <person name="Yates R."/>
            <person name="O'Hara G."/>
            <person name="Rui T."/>
            <person name="Howieson J."/>
            <person name="Reeve W."/>
            <person name="Woyke T."/>
        </authorList>
    </citation>
    <scope>NUCLEOTIDE SEQUENCE [LARGE SCALE GENOMIC DNA]</scope>
    <source>
        <strain evidence="6 7">WSM3557</strain>
    </source>
</reference>
<dbReference type="PANTHER" id="PTHR24421:SF58">
    <property type="entry name" value="SIGNAL TRANSDUCTION HISTIDINE-PROTEIN KINASE_PHOSPHATASE UHPB"/>
    <property type="match status" value="1"/>
</dbReference>
<evidence type="ECO:0000256" key="4">
    <source>
        <dbReference type="SAM" id="Phobius"/>
    </source>
</evidence>
<gene>
    <name evidence="6" type="ORF">MicloDRAFT_00052920</name>
</gene>
<dbReference type="Pfam" id="PF02518">
    <property type="entry name" value="HATPase_c"/>
    <property type="match status" value="1"/>
</dbReference>
<dbReference type="Pfam" id="PF08448">
    <property type="entry name" value="PAS_4"/>
    <property type="match status" value="1"/>
</dbReference>
<protein>
    <submittedName>
        <fullName evidence="6">PAS domain-containing protein,histidine kinase</fullName>
    </submittedName>
</protein>
<keyword evidence="4" id="KW-0472">Membrane</keyword>
<dbReference type="Gene3D" id="1.20.5.1930">
    <property type="match status" value="1"/>
</dbReference>